<dbReference type="GO" id="GO:0005886">
    <property type="term" value="C:plasma membrane"/>
    <property type="evidence" value="ECO:0007669"/>
    <property type="project" value="UniProtKB-SubCell"/>
</dbReference>
<evidence type="ECO:0000256" key="7">
    <source>
        <dbReference type="ARBA" id="ARBA00023136"/>
    </source>
</evidence>
<evidence type="ECO:0000256" key="3">
    <source>
        <dbReference type="ARBA" id="ARBA00022448"/>
    </source>
</evidence>
<gene>
    <name evidence="9" type="ORF">HMPREF0444_0459</name>
</gene>
<feature type="transmembrane region" description="Helical" evidence="8">
    <location>
        <begin position="136"/>
        <end position="159"/>
    </location>
</feature>
<comment type="caution">
    <text evidence="9">The sequence shown here is derived from an EMBL/GenBank/DDBJ whole genome shotgun (WGS) entry which is preliminary data.</text>
</comment>
<evidence type="ECO:0000313" key="9">
    <source>
        <dbReference type="EMBL" id="EEW37818.1"/>
    </source>
</evidence>
<accession>C8NEW4</accession>
<comment type="subcellular location">
    <subcellularLocation>
        <location evidence="1">Cell membrane</location>
        <topology evidence="1">Multi-pass membrane protein</topology>
    </subcellularLocation>
</comment>
<dbReference type="AlphaFoldDB" id="C8NEW4"/>
<dbReference type="Gene3D" id="1.10.3470.10">
    <property type="entry name" value="ABC transporter involved in vitamin B12 uptake, BtuC"/>
    <property type="match status" value="1"/>
</dbReference>
<evidence type="ECO:0000256" key="1">
    <source>
        <dbReference type="ARBA" id="ARBA00004651"/>
    </source>
</evidence>
<dbReference type="Pfam" id="PF01032">
    <property type="entry name" value="FecCD"/>
    <property type="match status" value="1"/>
</dbReference>
<dbReference type="GO" id="GO:0033214">
    <property type="term" value="P:siderophore-iron import into cell"/>
    <property type="evidence" value="ECO:0007669"/>
    <property type="project" value="TreeGrafter"/>
</dbReference>
<keyword evidence="10" id="KW-1185">Reference proteome</keyword>
<sequence length="325" mass="36027">MKKKTQILLGILCVIIALLIAAYLLIPTKNSTNVSNFIMQRRLLKLLVMVIVSCAIPISTISFQTVVQNRFLTPGVLGIESLFVFIQSGLYYFESLLGVKVEQSVIIYAVTIGIQIILLLLLMNASKGMMLSNFKVLLLLTMAFSMLFRNASTFLQVLMDPNEFDKLQSSLYPSFQKMNSQPMMIGVAIGLFILLMVIFYKIRHQLDALHLGVDGAKMLGIDTKRLSNIVIVIVIIMTSLSTILVGPLQFLGFMIANLTYQLTKEYKHGILWLFSAILGLAIVMASQLIVERVFQLTIPISVFIEGIGGVLYLVLLVKGENPGAA</sequence>
<proteinExistence type="inferred from homology"/>
<dbReference type="Proteomes" id="UP000005926">
    <property type="component" value="Unassembled WGS sequence"/>
</dbReference>
<name>C8NEW4_9LACT</name>
<evidence type="ECO:0000256" key="6">
    <source>
        <dbReference type="ARBA" id="ARBA00022989"/>
    </source>
</evidence>
<evidence type="ECO:0000256" key="8">
    <source>
        <dbReference type="SAM" id="Phobius"/>
    </source>
</evidence>
<evidence type="ECO:0000256" key="4">
    <source>
        <dbReference type="ARBA" id="ARBA00022475"/>
    </source>
</evidence>
<evidence type="ECO:0000256" key="5">
    <source>
        <dbReference type="ARBA" id="ARBA00022692"/>
    </source>
</evidence>
<comment type="similarity">
    <text evidence="2">Belongs to the binding-protein-dependent transport system permease family. FecCD subfamily.</text>
</comment>
<feature type="transmembrane region" description="Helical" evidence="8">
    <location>
        <begin position="7"/>
        <end position="26"/>
    </location>
</feature>
<dbReference type="eggNOG" id="COG4605">
    <property type="taxonomic scope" value="Bacteria"/>
</dbReference>
<dbReference type="SUPFAM" id="SSF81345">
    <property type="entry name" value="ABC transporter involved in vitamin B12 uptake, BtuC"/>
    <property type="match status" value="1"/>
</dbReference>
<feature type="transmembrane region" description="Helical" evidence="8">
    <location>
        <begin position="46"/>
        <end position="63"/>
    </location>
</feature>
<feature type="transmembrane region" description="Helical" evidence="8">
    <location>
        <begin position="75"/>
        <end position="93"/>
    </location>
</feature>
<dbReference type="HOGENOM" id="CLU_050494_0_0_9"/>
<evidence type="ECO:0000313" key="10">
    <source>
        <dbReference type="Proteomes" id="UP000005926"/>
    </source>
</evidence>
<feature type="transmembrane region" description="Helical" evidence="8">
    <location>
        <begin position="226"/>
        <end position="250"/>
    </location>
</feature>
<reference evidence="9 10" key="1">
    <citation type="submission" date="2009-08" db="EMBL/GenBank/DDBJ databases">
        <authorList>
            <person name="Muzny D."/>
            <person name="Qin X."/>
            <person name="Deng J."/>
            <person name="Jiang H."/>
            <person name="Liu Y."/>
            <person name="Qu J."/>
            <person name="Song X.-Z."/>
            <person name="Zhang L."/>
            <person name="Thornton R."/>
            <person name="Coyle M."/>
            <person name="Francisco L."/>
            <person name="Jackson L."/>
            <person name="Javaid M."/>
            <person name="Korchina V."/>
            <person name="Kovar C."/>
            <person name="Mata R."/>
            <person name="Mathew T."/>
            <person name="Ngo R."/>
            <person name="Nguyen L."/>
            <person name="Nguyen N."/>
            <person name="Okwuonu G."/>
            <person name="Ongeri F."/>
            <person name="Pham C."/>
            <person name="Simmons D."/>
            <person name="Wilczek-Boney K."/>
            <person name="Hale W."/>
            <person name="Jakkamsetti A."/>
            <person name="Pham P."/>
            <person name="Ruth R."/>
            <person name="San Lucas F."/>
            <person name="Warren J."/>
            <person name="Zhang J."/>
            <person name="Zhao Z."/>
            <person name="Zhou C."/>
            <person name="Zhu D."/>
            <person name="Lee S."/>
            <person name="Bess C."/>
            <person name="Blankenburg K."/>
            <person name="Forbes L."/>
            <person name="Fu Q."/>
            <person name="Gubbala S."/>
            <person name="Hirani K."/>
            <person name="Jayaseelan J.C."/>
            <person name="Lara F."/>
            <person name="Munidasa M."/>
            <person name="Palculict T."/>
            <person name="Patil S."/>
            <person name="Pu L.-L."/>
            <person name="Saada N."/>
            <person name="Tang L."/>
            <person name="Weissenberger G."/>
            <person name="Zhu Y."/>
            <person name="Hemphill L."/>
            <person name="Shang Y."/>
            <person name="Youmans B."/>
            <person name="Ayvaz T."/>
            <person name="Ross M."/>
            <person name="Santibanez J."/>
            <person name="Aqrawi P."/>
            <person name="Gross S."/>
            <person name="Joshi V."/>
            <person name="Fowler G."/>
            <person name="Nazareth L."/>
            <person name="Reid J."/>
            <person name="Worley K."/>
            <person name="Petrosino J."/>
            <person name="Highlander S."/>
            <person name="Gibbs R."/>
        </authorList>
    </citation>
    <scope>NUCLEOTIDE SEQUENCE [LARGE SCALE GENOMIC DNA]</scope>
    <source>
        <strain evidence="9 10">ATCC 49175</strain>
    </source>
</reference>
<keyword evidence="7 8" id="KW-0472">Membrane</keyword>
<feature type="transmembrane region" description="Helical" evidence="8">
    <location>
        <begin position="179"/>
        <end position="200"/>
    </location>
</feature>
<protein>
    <submittedName>
        <fullName evidence="9">Iron chelate uptake ABC transporter, FeCT family, permease protein</fullName>
    </submittedName>
</protein>
<evidence type="ECO:0000256" key="2">
    <source>
        <dbReference type="ARBA" id="ARBA00007935"/>
    </source>
</evidence>
<dbReference type="InterPro" id="IPR037294">
    <property type="entry name" value="ABC_BtuC-like"/>
</dbReference>
<keyword evidence="4" id="KW-1003">Cell membrane</keyword>
<dbReference type="GeneID" id="78413209"/>
<dbReference type="PANTHER" id="PTHR30472:SF19">
    <property type="entry name" value="PETROBACTIN IMPORT SYSTEM PERMEASE PROTEIN YCLO"/>
    <property type="match status" value="1"/>
</dbReference>
<keyword evidence="3" id="KW-0813">Transport</keyword>
<dbReference type="STRING" id="638301.HMPREF0444_0459"/>
<feature type="transmembrane region" description="Helical" evidence="8">
    <location>
        <begin position="270"/>
        <end position="289"/>
    </location>
</feature>
<dbReference type="InterPro" id="IPR000522">
    <property type="entry name" value="ABC_transptr_permease_BtuC"/>
</dbReference>
<keyword evidence="6 8" id="KW-1133">Transmembrane helix</keyword>
<dbReference type="GO" id="GO:0022857">
    <property type="term" value="F:transmembrane transporter activity"/>
    <property type="evidence" value="ECO:0007669"/>
    <property type="project" value="InterPro"/>
</dbReference>
<feature type="transmembrane region" description="Helical" evidence="8">
    <location>
        <begin position="296"/>
        <end position="317"/>
    </location>
</feature>
<dbReference type="PANTHER" id="PTHR30472">
    <property type="entry name" value="FERRIC ENTEROBACTIN TRANSPORT SYSTEM PERMEASE PROTEIN"/>
    <property type="match status" value="1"/>
</dbReference>
<organism evidence="9 10">
    <name type="scientific">Granulicatella adiacens ATCC 49175</name>
    <dbReference type="NCBI Taxonomy" id="638301"/>
    <lineage>
        <taxon>Bacteria</taxon>
        <taxon>Bacillati</taxon>
        <taxon>Bacillota</taxon>
        <taxon>Bacilli</taxon>
        <taxon>Lactobacillales</taxon>
        <taxon>Carnobacteriaceae</taxon>
        <taxon>Granulicatella</taxon>
    </lineage>
</organism>
<feature type="transmembrane region" description="Helical" evidence="8">
    <location>
        <begin position="105"/>
        <end position="124"/>
    </location>
</feature>
<keyword evidence="5 8" id="KW-0812">Transmembrane</keyword>
<dbReference type="RefSeq" id="WP_005605583.1">
    <property type="nucleotide sequence ID" value="NZ_CP102283.1"/>
</dbReference>
<dbReference type="EMBL" id="ACKZ01000011">
    <property type="protein sequence ID" value="EEW37818.1"/>
    <property type="molecule type" value="Genomic_DNA"/>
</dbReference>